<dbReference type="Gene3D" id="2.40.30.10">
    <property type="entry name" value="Translation factors"/>
    <property type="match status" value="1"/>
</dbReference>
<protein>
    <submittedName>
        <fullName evidence="3">NADPH-dependent ferric siderophore reductase</fullName>
    </submittedName>
    <submittedName>
        <fullName evidence="2">Siderophore-interacting protein</fullName>
    </submittedName>
</protein>
<evidence type="ECO:0000259" key="1">
    <source>
        <dbReference type="PROSITE" id="PS51384"/>
    </source>
</evidence>
<keyword evidence="4" id="KW-1185">Reference proteome</keyword>
<feature type="domain" description="FAD-binding FR-type" evidence="1">
    <location>
        <begin position="12"/>
        <end position="150"/>
    </location>
</feature>
<proteinExistence type="predicted"/>
<dbReference type="InterPro" id="IPR017927">
    <property type="entry name" value="FAD-bd_FR_type"/>
</dbReference>
<dbReference type="RefSeq" id="WP_173313362.1">
    <property type="nucleotide sequence ID" value="NZ_BAAAUE010000007.1"/>
</dbReference>
<dbReference type="PANTHER" id="PTHR30157">
    <property type="entry name" value="FERRIC REDUCTASE, NADPH-DEPENDENT"/>
    <property type="match status" value="1"/>
</dbReference>
<sequence>MTTATASDPAPFRFFGLTVTRTRRLGPTMLRITFGGPGLDGFAAGGRDQSLSLFLPHPGQPEPLVPVDGNGEWFAAWRALPEDERAVLRSYTVRAQRRAADGSNEIDIDFALHEDGGPACRWASAAAPGQFIKAIGPAVEDNTAVRFRPPQDTDWVLIWADETALPAASAALEWLPAGTRALVWLEVHHAEDRQVIDTAARATVNWLVRDENAPSAVDAVRAAELPSGTPYVWIAGESSEVRALRRHLVHERGFDRKRVTFVGYWRRGLSEEQLRAEVAAEDA</sequence>
<comment type="caution">
    <text evidence="2">The sequence shown here is derived from an EMBL/GenBank/DDBJ whole genome shotgun (WGS) entry which is preliminary data.</text>
</comment>
<dbReference type="Pfam" id="PF08021">
    <property type="entry name" value="FAD_binding_9"/>
    <property type="match status" value="1"/>
</dbReference>
<dbReference type="CDD" id="cd06193">
    <property type="entry name" value="siderophore_interacting"/>
    <property type="match status" value="1"/>
</dbReference>
<accession>A0A7J0C5S2</accession>
<dbReference type="PANTHER" id="PTHR30157:SF0">
    <property type="entry name" value="NADPH-DEPENDENT FERRIC-CHELATE REDUCTASE"/>
    <property type="match status" value="1"/>
</dbReference>
<dbReference type="EMBL" id="BLWC01000001">
    <property type="protein sequence ID" value="GFM97294.1"/>
    <property type="molecule type" value="Genomic_DNA"/>
</dbReference>
<organism evidence="2 4">
    <name type="scientific">Streptomyces fulvorobeus</name>
    <dbReference type="NCBI Taxonomy" id="284028"/>
    <lineage>
        <taxon>Bacteria</taxon>
        <taxon>Bacillati</taxon>
        <taxon>Actinomycetota</taxon>
        <taxon>Actinomycetes</taxon>
        <taxon>Kitasatosporales</taxon>
        <taxon>Streptomycetaceae</taxon>
        <taxon>Streptomyces</taxon>
    </lineage>
</organism>
<dbReference type="InterPro" id="IPR039374">
    <property type="entry name" value="SIP_fam"/>
</dbReference>
<dbReference type="SUPFAM" id="SSF63380">
    <property type="entry name" value="Riboflavin synthase domain-like"/>
    <property type="match status" value="1"/>
</dbReference>
<dbReference type="InterPro" id="IPR007037">
    <property type="entry name" value="SIP_rossman_dom"/>
</dbReference>
<name>A0A7J0C5S2_9ACTN</name>
<reference evidence="3 5" key="2">
    <citation type="submission" date="2020-07" db="EMBL/GenBank/DDBJ databases">
        <title>Sequencing the genomes of 1000 actinobacteria strains.</title>
        <authorList>
            <person name="Klenk H.-P."/>
        </authorList>
    </citation>
    <scope>NUCLEOTIDE SEQUENCE [LARGE SCALE GENOMIC DNA]</scope>
    <source>
        <strain evidence="3 5">DSM 41455</strain>
    </source>
</reference>
<evidence type="ECO:0000313" key="4">
    <source>
        <dbReference type="Proteomes" id="UP000498980"/>
    </source>
</evidence>
<dbReference type="Pfam" id="PF04954">
    <property type="entry name" value="SIP"/>
    <property type="match status" value="1"/>
</dbReference>
<dbReference type="InterPro" id="IPR013113">
    <property type="entry name" value="SIP_FAD-bd"/>
</dbReference>
<dbReference type="Proteomes" id="UP000530403">
    <property type="component" value="Unassembled WGS sequence"/>
</dbReference>
<dbReference type="EMBL" id="JACCCF010000001">
    <property type="protein sequence ID" value="NYE40974.1"/>
    <property type="molecule type" value="Genomic_DNA"/>
</dbReference>
<dbReference type="AlphaFoldDB" id="A0A7J0C5S2"/>
<reference evidence="2 4" key="1">
    <citation type="submission" date="2020-05" db="EMBL/GenBank/DDBJ databases">
        <title>Whole genome shotgun sequence of Streptomyces fulvorobeus NBRC 15897.</title>
        <authorList>
            <person name="Komaki H."/>
            <person name="Tamura T."/>
        </authorList>
    </citation>
    <scope>NUCLEOTIDE SEQUENCE [LARGE SCALE GENOMIC DNA]</scope>
    <source>
        <strain evidence="2 4">NBRC 15897</strain>
    </source>
</reference>
<evidence type="ECO:0000313" key="5">
    <source>
        <dbReference type="Proteomes" id="UP000530403"/>
    </source>
</evidence>
<evidence type="ECO:0000313" key="3">
    <source>
        <dbReference type="EMBL" id="NYE40974.1"/>
    </source>
</evidence>
<dbReference type="PROSITE" id="PS51384">
    <property type="entry name" value="FAD_FR"/>
    <property type="match status" value="1"/>
</dbReference>
<evidence type="ECO:0000313" key="2">
    <source>
        <dbReference type="EMBL" id="GFM97294.1"/>
    </source>
</evidence>
<dbReference type="Proteomes" id="UP000498980">
    <property type="component" value="Unassembled WGS sequence"/>
</dbReference>
<dbReference type="InterPro" id="IPR017938">
    <property type="entry name" value="Riboflavin_synthase-like_b-brl"/>
</dbReference>
<dbReference type="Gene3D" id="3.40.50.80">
    <property type="entry name" value="Nucleotide-binding domain of ferredoxin-NADP reductase (FNR) module"/>
    <property type="match status" value="1"/>
</dbReference>
<dbReference type="InterPro" id="IPR039261">
    <property type="entry name" value="FNR_nucleotide-bd"/>
</dbReference>
<dbReference type="GO" id="GO:0016491">
    <property type="term" value="F:oxidoreductase activity"/>
    <property type="evidence" value="ECO:0007669"/>
    <property type="project" value="InterPro"/>
</dbReference>
<gene>
    <name evidence="3" type="ORF">HEB29_001985</name>
    <name evidence="2" type="ORF">Sfulv_21050</name>
</gene>